<dbReference type="Proteomes" id="UP000551878">
    <property type="component" value="Unassembled WGS sequence"/>
</dbReference>
<proteinExistence type="inferred from homology"/>
<dbReference type="GO" id="GO:0005524">
    <property type="term" value="F:ATP binding"/>
    <property type="evidence" value="ECO:0007669"/>
    <property type="project" value="UniProtKB-KW"/>
</dbReference>
<feature type="transmembrane region" description="Helical" evidence="19">
    <location>
        <begin position="35"/>
        <end position="53"/>
    </location>
</feature>
<evidence type="ECO:0000256" key="14">
    <source>
        <dbReference type="ARBA" id="ARBA00023264"/>
    </source>
</evidence>
<accession>A0A840QRE7</accession>
<keyword evidence="10 19" id="KW-1133">Transmembrane helix</keyword>
<feature type="binding site" evidence="17">
    <location>
        <begin position="98"/>
        <end position="99"/>
    </location>
    <ligand>
        <name>ATP</name>
        <dbReference type="ChEBI" id="CHEBI:30616"/>
    </ligand>
</feature>
<keyword evidence="18" id="KW-0460">Magnesium</keyword>
<dbReference type="Gene3D" id="1.10.287.3610">
    <property type="match status" value="1"/>
</dbReference>
<dbReference type="GO" id="GO:0016301">
    <property type="term" value="F:kinase activity"/>
    <property type="evidence" value="ECO:0007669"/>
    <property type="project" value="UniProtKB-KW"/>
</dbReference>
<evidence type="ECO:0000256" key="16">
    <source>
        <dbReference type="PIRSR" id="PIRSR600829-2"/>
    </source>
</evidence>
<dbReference type="CDD" id="cd14265">
    <property type="entry name" value="UDPK_IM_like"/>
    <property type="match status" value="1"/>
</dbReference>
<keyword evidence="14" id="KW-1208">Phospholipid metabolism</keyword>
<evidence type="ECO:0000313" key="20">
    <source>
        <dbReference type="EMBL" id="MBB5173935.1"/>
    </source>
</evidence>
<keyword evidence="6 19" id="KW-0812">Transmembrane</keyword>
<comment type="similarity">
    <text evidence="2">Belongs to the bacterial diacylglycerol kinase family.</text>
</comment>
<keyword evidence="8 20" id="KW-0418">Kinase</keyword>
<keyword evidence="5" id="KW-0808">Transferase</keyword>
<feature type="active site" description="Proton acceptor" evidence="15">
    <location>
        <position position="73"/>
    </location>
</feature>
<dbReference type="InterPro" id="IPR036945">
    <property type="entry name" value="DAGK_sf"/>
</dbReference>
<evidence type="ECO:0000256" key="1">
    <source>
        <dbReference type="ARBA" id="ARBA00004651"/>
    </source>
</evidence>
<dbReference type="GO" id="GO:0005886">
    <property type="term" value="C:plasma membrane"/>
    <property type="evidence" value="ECO:0007669"/>
    <property type="project" value="UniProtKB-SubCell"/>
</dbReference>
<reference evidence="20 21" key="1">
    <citation type="submission" date="2020-08" db="EMBL/GenBank/DDBJ databases">
        <title>Genomic Encyclopedia of Type Strains, Phase IV (KMG-IV): sequencing the most valuable type-strain genomes for metagenomic binning, comparative biology and taxonomic classification.</title>
        <authorList>
            <person name="Goeker M."/>
        </authorList>
    </citation>
    <scope>NUCLEOTIDE SEQUENCE [LARGE SCALE GENOMIC DNA]</scope>
    <source>
        <strain evidence="20 21">DSM 24696</strain>
    </source>
</reference>
<dbReference type="InterPro" id="IPR000829">
    <property type="entry name" value="DAGK"/>
</dbReference>
<evidence type="ECO:0000256" key="15">
    <source>
        <dbReference type="PIRSR" id="PIRSR600829-1"/>
    </source>
</evidence>
<evidence type="ECO:0000313" key="21">
    <source>
        <dbReference type="Proteomes" id="UP000551878"/>
    </source>
</evidence>
<keyword evidence="7 17" id="KW-0547">Nucleotide-binding</keyword>
<protein>
    <submittedName>
        <fullName evidence="20">Diacylglycerol kinase</fullName>
    </submittedName>
</protein>
<feature type="binding site" evidence="18">
    <location>
        <position position="80"/>
    </location>
    <ligand>
        <name>a divalent metal cation</name>
        <dbReference type="ChEBI" id="CHEBI:60240"/>
    </ligand>
</feature>
<evidence type="ECO:0000256" key="4">
    <source>
        <dbReference type="ARBA" id="ARBA00022516"/>
    </source>
</evidence>
<evidence type="ECO:0000256" key="17">
    <source>
        <dbReference type="PIRSR" id="PIRSR600829-3"/>
    </source>
</evidence>
<comment type="subcellular location">
    <subcellularLocation>
        <location evidence="1">Cell membrane</location>
        <topology evidence="1">Multi-pass membrane protein</topology>
    </subcellularLocation>
</comment>
<feature type="binding site" evidence="17">
    <location>
        <position position="13"/>
    </location>
    <ligand>
        <name>ATP</name>
        <dbReference type="ChEBI" id="CHEBI:30616"/>
    </ligand>
</feature>
<evidence type="ECO:0000256" key="19">
    <source>
        <dbReference type="SAM" id="Phobius"/>
    </source>
</evidence>
<dbReference type="EMBL" id="JACHHB010000009">
    <property type="protein sequence ID" value="MBB5173935.1"/>
    <property type="molecule type" value="Genomic_DNA"/>
</dbReference>
<feature type="transmembrane region" description="Helical" evidence="19">
    <location>
        <begin position="100"/>
        <end position="121"/>
    </location>
</feature>
<evidence type="ECO:0000256" key="5">
    <source>
        <dbReference type="ARBA" id="ARBA00022679"/>
    </source>
</evidence>
<evidence type="ECO:0000256" key="10">
    <source>
        <dbReference type="ARBA" id="ARBA00022989"/>
    </source>
</evidence>
<evidence type="ECO:0000256" key="18">
    <source>
        <dbReference type="PIRSR" id="PIRSR600829-4"/>
    </source>
</evidence>
<feature type="binding site" evidence="16">
    <location>
        <position position="13"/>
    </location>
    <ligand>
        <name>substrate</name>
    </ligand>
</feature>
<evidence type="ECO:0000256" key="12">
    <source>
        <dbReference type="ARBA" id="ARBA00023136"/>
    </source>
</evidence>
<evidence type="ECO:0000256" key="7">
    <source>
        <dbReference type="ARBA" id="ARBA00022741"/>
    </source>
</evidence>
<feature type="transmembrane region" description="Helical" evidence="19">
    <location>
        <begin position="59"/>
        <end position="79"/>
    </location>
</feature>
<evidence type="ECO:0000256" key="13">
    <source>
        <dbReference type="ARBA" id="ARBA00023209"/>
    </source>
</evidence>
<dbReference type="GO" id="GO:0008654">
    <property type="term" value="P:phospholipid biosynthetic process"/>
    <property type="evidence" value="ECO:0007669"/>
    <property type="project" value="UniProtKB-KW"/>
</dbReference>
<feature type="binding site" evidence="17">
    <location>
        <position position="32"/>
    </location>
    <ligand>
        <name>ATP</name>
        <dbReference type="ChEBI" id="CHEBI:30616"/>
    </ligand>
</feature>
<feature type="binding site" evidence="16">
    <location>
        <position position="73"/>
    </location>
    <ligand>
        <name>substrate</name>
    </ligand>
</feature>
<evidence type="ECO:0000256" key="3">
    <source>
        <dbReference type="ARBA" id="ARBA00022475"/>
    </source>
</evidence>
<dbReference type="AlphaFoldDB" id="A0A840QRE7"/>
<keyword evidence="11" id="KW-0443">Lipid metabolism</keyword>
<dbReference type="Pfam" id="PF01219">
    <property type="entry name" value="DAGK_prokar"/>
    <property type="match status" value="1"/>
</dbReference>
<keyword evidence="13" id="KW-0594">Phospholipid biosynthesis</keyword>
<keyword evidence="3" id="KW-1003">Cell membrane</keyword>
<evidence type="ECO:0000256" key="2">
    <source>
        <dbReference type="ARBA" id="ARBA00005967"/>
    </source>
</evidence>
<evidence type="ECO:0000256" key="11">
    <source>
        <dbReference type="ARBA" id="ARBA00023098"/>
    </source>
</evidence>
<feature type="binding site" evidence="17">
    <location>
        <position position="80"/>
    </location>
    <ligand>
        <name>ATP</name>
        <dbReference type="ChEBI" id="CHEBI:30616"/>
    </ligand>
</feature>
<evidence type="ECO:0000256" key="6">
    <source>
        <dbReference type="ARBA" id="ARBA00022692"/>
    </source>
</evidence>
<dbReference type="RefSeq" id="WP_184664368.1">
    <property type="nucleotide sequence ID" value="NZ_JACHHB010000009.1"/>
</dbReference>
<organism evidence="20 21">
    <name type="scientific">Texcoconibacillus texcoconensis</name>
    <dbReference type="NCBI Taxonomy" id="1095777"/>
    <lineage>
        <taxon>Bacteria</taxon>
        <taxon>Bacillati</taxon>
        <taxon>Bacillota</taxon>
        <taxon>Bacilli</taxon>
        <taxon>Bacillales</taxon>
        <taxon>Bacillaceae</taxon>
        <taxon>Texcoconibacillus</taxon>
    </lineage>
</organism>
<dbReference type="PANTHER" id="PTHR34299">
    <property type="entry name" value="DIACYLGLYCEROL KINASE"/>
    <property type="match status" value="1"/>
</dbReference>
<keyword evidence="18" id="KW-0479">Metal-binding</keyword>
<keyword evidence="4" id="KW-0444">Lipid biosynthesis</keyword>
<evidence type="ECO:0000256" key="8">
    <source>
        <dbReference type="ARBA" id="ARBA00022777"/>
    </source>
</evidence>
<feature type="binding site" evidence="17">
    <location>
        <position position="20"/>
    </location>
    <ligand>
        <name>ATP</name>
        <dbReference type="ChEBI" id="CHEBI:30616"/>
    </ligand>
</feature>
<comment type="caution">
    <text evidence="20">The sequence shown here is derived from an EMBL/GenBank/DDBJ whole genome shotgun (WGS) entry which is preliminary data.</text>
</comment>
<feature type="binding site" evidence="18">
    <location>
        <position position="32"/>
    </location>
    <ligand>
        <name>a divalent metal cation</name>
        <dbReference type="ChEBI" id="CHEBI:60240"/>
    </ligand>
</feature>
<name>A0A840QRE7_9BACI</name>
<evidence type="ECO:0000256" key="9">
    <source>
        <dbReference type="ARBA" id="ARBA00022840"/>
    </source>
</evidence>
<dbReference type="PANTHER" id="PTHR34299:SF1">
    <property type="entry name" value="DIACYLGLYCEROL KINASE"/>
    <property type="match status" value="1"/>
</dbReference>
<keyword evidence="12 19" id="KW-0472">Membrane</keyword>
<keyword evidence="9 17" id="KW-0067">ATP-binding</keyword>
<comment type="cofactor">
    <cofactor evidence="18">
        <name>Mg(2+)</name>
        <dbReference type="ChEBI" id="CHEBI:18420"/>
    </cofactor>
    <text evidence="18">Mn(2+), Zn(2+), Cd(2+) and Co(2+) support activity to lesser extents.</text>
</comment>
<keyword evidence="21" id="KW-1185">Reference proteome</keyword>
<gene>
    <name evidence="20" type="ORF">HNQ41_002125</name>
</gene>
<sequence length="129" mass="14363">MDYKNSPKSPWNRLLNSFRYAGRGLYHAWTTERNIRIHTGAAILVLIAAWLLNVSTVEWLLLLFVIGMVITLEMINTVIERVVDLVSPEKNELAGQAKDVAAGAVLTVATLAVIVGVIIFIPRVITLFY</sequence>
<dbReference type="InterPro" id="IPR033717">
    <property type="entry name" value="UDPK"/>
</dbReference>
<dbReference type="GO" id="GO:0046872">
    <property type="term" value="F:metal ion binding"/>
    <property type="evidence" value="ECO:0007669"/>
    <property type="project" value="UniProtKB-KW"/>
</dbReference>